<dbReference type="SUPFAM" id="SSF141523">
    <property type="entry name" value="L,D-transpeptidase catalytic domain-like"/>
    <property type="match status" value="1"/>
</dbReference>
<dbReference type="GO" id="GO:0071555">
    <property type="term" value="P:cell wall organization"/>
    <property type="evidence" value="ECO:0007669"/>
    <property type="project" value="UniProtKB-UniRule"/>
</dbReference>
<gene>
    <name evidence="9" type="ORF">DAMNIGENAA_03560</name>
</gene>
<dbReference type="CDD" id="cd16913">
    <property type="entry name" value="YkuD_like"/>
    <property type="match status" value="1"/>
</dbReference>
<dbReference type="Proteomes" id="UP001144372">
    <property type="component" value="Unassembled WGS sequence"/>
</dbReference>
<evidence type="ECO:0000256" key="1">
    <source>
        <dbReference type="ARBA" id="ARBA00004752"/>
    </source>
</evidence>
<dbReference type="PANTHER" id="PTHR36699">
    <property type="entry name" value="LD-TRANSPEPTIDASE"/>
    <property type="match status" value="1"/>
</dbReference>
<dbReference type="PROSITE" id="PS52029">
    <property type="entry name" value="LD_TPASE"/>
    <property type="match status" value="1"/>
</dbReference>
<comment type="similarity">
    <text evidence="2">Belongs to the YkuD family.</text>
</comment>
<dbReference type="PANTHER" id="PTHR36699:SF1">
    <property type="entry name" value="L,D-TRANSPEPTIDASE YAFK-RELATED"/>
    <property type="match status" value="1"/>
</dbReference>
<sequence length="224" mass="24698">MKGTKLLWKEKNAVALSLFLTLILFLPSCSTVEQKPPSITKCVLPPSEPSRPEYEGVPYCAVDFNFPLSAVSNPSLYVLKKDRRLLVLNDGVIVRDYKIGLGPNPSGDKLFQGDGRTPEGEFFICKKNASSKFYKSLGLNYPSPKHAWEALNMGIISPGDYKNIVKANENMTLPPYNTKLGGAIFIHGGGNRFDWTEGCIALNNSSMDELFKVIRVGTPVKVLP</sequence>
<evidence type="ECO:0000259" key="8">
    <source>
        <dbReference type="PROSITE" id="PS52029"/>
    </source>
</evidence>
<evidence type="ECO:0000256" key="3">
    <source>
        <dbReference type="ARBA" id="ARBA00022679"/>
    </source>
</evidence>
<dbReference type="GO" id="GO:0008360">
    <property type="term" value="P:regulation of cell shape"/>
    <property type="evidence" value="ECO:0007669"/>
    <property type="project" value="UniProtKB-UniRule"/>
</dbReference>
<protein>
    <recommendedName>
        <fullName evidence="8">L,D-TPase catalytic domain-containing protein</fullName>
    </recommendedName>
</protein>
<dbReference type="GO" id="GO:0004180">
    <property type="term" value="F:carboxypeptidase activity"/>
    <property type="evidence" value="ECO:0007669"/>
    <property type="project" value="UniProtKB-ARBA"/>
</dbReference>
<comment type="caution">
    <text evidence="9">The sequence shown here is derived from an EMBL/GenBank/DDBJ whole genome shotgun (WGS) entry which is preliminary data.</text>
</comment>
<dbReference type="InterPro" id="IPR038063">
    <property type="entry name" value="Transpep_catalytic_dom"/>
</dbReference>
<dbReference type="InterPro" id="IPR005490">
    <property type="entry name" value="LD_TPept_cat_dom"/>
</dbReference>
<dbReference type="Pfam" id="PF03734">
    <property type="entry name" value="YkuD"/>
    <property type="match status" value="1"/>
</dbReference>
<keyword evidence="4 7" id="KW-0133">Cell shape</keyword>
<comment type="pathway">
    <text evidence="1 7">Cell wall biogenesis; peptidoglycan biosynthesis.</text>
</comment>
<proteinExistence type="inferred from homology"/>
<keyword evidence="6 7" id="KW-0961">Cell wall biogenesis/degradation</keyword>
<feature type="active site" description="Proton donor/acceptor" evidence="7">
    <location>
        <position position="187"/>
    </location>
</feature>
<dbReference type="EMBL" id="BSDR01000001">
    <property type="protein sequence ID" value="GLI32923.1"/>
    <property type="molecule type" value="Genomic_DNA"/>
</dbReference>
<evidence type="ECO:0000313" key="9">
    <source>
        <dbReference type="EMBL" id="GLI32923.1"/>
    </source>
</evidence>
<accession>A0A9W6D0A4</accession>
<organism evidence="9 10">
    <name type="scientific">Desulforhabdus amnigena</name>
    <dbReference type="NCBI Taxonomy" id="40218"/>
    <lineage>
        <taxon>Bacteria</taxon>
        <taxon>Pseudomonadati</taxon>
        <taxon>Thermodesulfobacteriota</taxon>
        <taxon>Syntrophobacteria</taxon>
        <taxon>Syntrophobacterales</taxon>
        <taxon>Syntrophobacteraceae</taxon>
        <taxon>Desulforhabdus</taxon>
    </lineage>
</organism>
<dbReference type="GO" id="GO:0009252">
    <property type="term" value="P:peptidoglycan biosynthetic process"/>
    <property type="evidence" value="ECO:0007669"/>
    <property type="project" value="UniProtKB-KW"/>
</dbReference>
<evidence type="ECO:0000256" key="6">
    <source>
        <dbReference type="ARBA" id="ARBA00023316"/>
    </source>
</evidence>
<dbReference type="AlphaFoldDB" id="A0A9W6D0A4"/>
<evidence type="ECO:0000256" key="7">
    <source>
        <dbReference type="PROSITE-ProRule" id="PRU01373"/>
    </source>
</evidence>
<reference evidence="9" key="1">
    <citation type="submission" date="2022-12" db="EMBL/GenBank/DDBJ databases">
        <title>Reference genome sequencing for broad-spectrum identification of bacterial and archaeal isolates by mass spectrometry.</title>
        <authorList>
            <person name="Sekiguchi Y."/>
            <person name="Tourlousse D.M."/>
        </authorList>
    </citation>
    <scope>NUCLEOTIDE SEQUENCE</scope>
    <source>
        <strain evidence="9">ASRB1</strain>
    </source>
</reference>
<dbReference type="GO" id="GO:0016740">
    <property type="term" value="F:transferase activity"/>
    <property type="evidence" value="ECO:0007669"/>
    <property type="project" value="UniProtKB-KW"/>
</dbReference>
<evidence type="ECO:0000256" key="2">
    <source>
        <dbReference type="ARBA" id="ARBA00005992"/>
    </source>
</evidence>
<name>A0A9W6D0A4_9BACT</name>
<feature type="active site" description="Nucleophile" evidence="7">
    <location>
        <position position="199"/>
    </location>
</feature>
<keyword evidence="10" id="KW-1185">Reference proteome</keyword>
<evidence type="ECO:0000256" key="5">
    <source>
        <dbReference type="ARBA" id="ARBA00022984"/>
    </source>
</evidence>
<keyword evidence="5 7" id="KW-0573">Peptidoglycan synthesis</keyword>
<feature type="domain" description="L,D-TPase catalytic" evidence="8">
    <location>
        <begin position="74"/>
        <end position="223"/>
    </location>
</feature>
<dbReference type="Gene3D" id="2.40.440.10">
    <property type="entry name" value="L,D-transpeptidase catalytic domain-like"/>
    <property type="match status" value="1"/>
</dbReference>
<evidence type="ECO:0000313" key="10">
    <source>
        <dbReference type="Proteomes" id="UP001144372"/>
    </source>
</evidence>
<keyword evidence="3" id="KW-0808">Transferase</keyword>
<evidence type="ECO:0000256" key="4">
    <source>
        <dbReference type="ARBA" id="ARBA00022960"/>
    </source>
</evidence>